<comment type="caution">
    <text evidence="1">The sequence shown here is derived from an EMBL/GenBank/DDBJ whole genome shotgun (WGS) entry which is preliminary data.</text>
</comment>
<dbReference type="Gene3D" id="3.40.190.10">
    <property type="entry name" value="Periplasmic binding protein-like II"/>
    <property type="match status" value="2"/>
</dbReference>
<dbReference type="EMBL" id="LGFG01000090">
    <property type="protein sequence ID" value="KUK22807.1"/>
    <property type="molecule type" value="Genomic_DNA"/>
</dbReference>
<dbReference type="Proteomes" id="UP000058636">
    <property type="component" value="Unassembled WGS sequence"/>
</dbReference>
<dbReference type="InterPro" id="IPR027024">
    <property type="entry name" value="UCP027386_ABC_sbc_TM0202"/>
</dbReference>
<dbReference type="SUPFAM" id="SSF53850">
    <property type="entry name" value="Periplasmic binding protein-like II"/>
    <property type="match status" value="1"/>
</dbReference>
<reference evidence="1 2" key="1">
    <citation type="journal article" date="2015" name="MBio">
        <title>Genome-Resolved Metagenomic Analysis Reveals Roles for Candidate Phyla and Other Microbial Community Members in Biogeochemical Transformations in Oil Reservoirs.</title>
        <authorList>
            <person name="Hu P."/>
            <person name="Tom L."/>
            <person name="Singh A."/>
            <person name="Thomas B.C."/>
            <person name="Baker B.J."/>
            <person name="Piceno Y.M."/>
            <person name="Andersen G.L."/>
            <person name="Banfield J.F."/>
        </authorList>
    </citation>
    <scope>NUCLEOTIDE SEQUENCE [LARGE SCALE GENOMIC DNA]</scope>
    <source>
        <strain evidence="1">46_26</strain>
    </source>
</reference>
<dbReference type="PANTHER" id="PTHR30024:SF46">
    <property type="entry name" value="ABC TRANSPORTER, SUBSTRATE-BINDING LIPOPROTEIN"/>
    <property type="match status" value="1"/>
</dbReference>
<dbReference type="RefSeq" id="WP_011943325.1">
    <property type="nucleotide sequence ID" value="NZ_DAITJQ010000002.1"/>
</dbReference>
<gene>
    <name evidence="1" type="ORF">XD57_1092</name>
</gene>
<sequence>MKKAASVVLLLTISILFGETLLNPFGPALIPVVPIMDGKIPTDVKIEIWKNPEEAVAKIVSKEVDFAVLPVTVGANLYGKGVRIKLVGVHEWKVFYLVASDDVTFDGWESLRGQEVYTPHGRGQTVDVLMRYFLSKAGLTPDRDVKILYAPPQEIVALFKSGKVKYAALPEPFVSMCLDRGKVVLDFQKEWGKELGVPERIPIAGLFVREGVAEETVEKVEKALVDSIRWMKENLDETVQLSSEKLGIPAKILKSSLERIEFEYLPVEECKEEVEAFLNKLNELYPEGLEKVPDEGFYWK</sequence>
<dbReference type="OMA" id="VHEWKVF"/>
<dbReference type="PIRSF" id="PIRSF027386">
    <property type="entry name" value="UCP027386_ABC_sbc_TM0202"/>
    <property type="match status" value="1"/>
</dbReference>
<dbReference type="Pfam" id="PF13379">
    <property type="entry name" value="NMT1_2"/>
    <property type="match status" value="1"/>
</dbReference>
<organism evidence="1 2">
    <name type="scientific">Thermotoga petrophila</name>
    <dbReference type="NCBI Taxonomy" id="93929"/>
    <lineage>
        <taxon>Bacteria</taxon>
        <taxon>Thermotogati</taxon>
        <taxon>Thermotogota</taxon>
        <taxon>Thermotogae</taxon>
        <taxon>Thermotogales</taxon>
        <taxon>Thermotogaceae</taxon>
        <taxon>Thermotoga</taxon>
    </lineage>
</organism>
<dbReference type="PATRIC" id="fig|93930.3.peg.103"/>
<dbReference type="AlphaFoldDB" id="A0A101EQ32"/>
<protein>
    <submittedName>
        <fullName evidence="1">ABC-type nitrate/sulfonate/bicarbonate transport systems periplasmic components-like protein</fullName>
    </submittedName>
</protein>
<evidence type="ECO:0000313" key="2">
    <source>
        <dbReference type="Proteomes" id="UP000058636"/>
    </source>
</evidence>
<proteinExistence type="predicted"/>
<dbReference type="PANTHER" id="PTHR30024">
    <property type="entry name" value="ALIPHATIC SULFONATES-BINDING PROTEIN-RELATED"/>
    <property type="match status" value="1"/>
</dbReference>
<name>A0A101EQ32_9THEM</name>
<accession>A0A101EQ32</accession>
<evidence type="ECO:0000313" key="1">
    <source>
        <dbReference type="EMBL" id="KUK22807.1"/>
    </source>
</evidence>